<dbReference type="EC" id="2.7.7.65" evidence="1"/>
<evidence type="ECO:0000313" key="4">
    <source>
        <dbReference type="EMBL" id="MBQ0929609.1"/>
    </source>
</evidence>
<dbReference type="GO" id="GO:0043709">
    <property type="term" value="P:cell adhesion involved in single-species biofilm formation"/>
    <property type="evidence" value="ECO:0007669"/>
    <property type="project" value="TreeGrafter"/>
</dbReference>
<comment type="caution">
    <text evidence="4">The sequence shown here is derived from an EMBL/GenBank/DDBJ whole genome shotgun (WGS) entry which is preliminary data.</text>
</comment>
<dbReference type="PROSITE" id="PS50887">
    <property type="entry name" value="GGDEF"/>
    <property type="match status" value="1"/>
</dbReference>
<organism evidence="4 5">
    <name type="scientific">Ideonella alba</name>
    <dbReference type="NCBI Taxonomy" id="2824118"/>
    <lineage>
        <taxon>Bacteria</taxon>
        <taxon>Pseudomonadati</taxon>
        <taxon>Pseudomonadota</taxon>
        <taxon>Betaproteobacteria</taxon>
        <taxon>Burkholderiales</taxon>
        <taxon>Sphaerotilaceae</taxon>
        <taxon>Ideonella</taxon>
    </lineage>
</organism>
<dbReference type="SMART" id="SM00267">
    <property type="entry name" value="GGDEF"/>
    <property type="match status" value="1"/>
</dbReference>
<dbReference type="AlphaFoldDB" id="A0A940YGN1"/>
<dbReference type="GO" id="GO:1902201">
    <property type="term" value="P:negative regulation of bacterial-type flagellum-dependent cell motility"/>
    <property type="evidence" value="ECO:0007669"/>
    <property type="project" value="TreeGrafter"/>
</dbReference>
<dbReference type="Pfam" id="PF00990">
    <property type="entry name" value="GGDEF"/>
    <property type="match status" value="1"/>
</dbReference>
<evidence type="ECO:0000256" key="2">
    <source>
        <dbReference type="ARBA" id="ARBA00034247"/>
    </source>
</evidence>
<sequence length="293" mass="31468">MPHSLAAGGRLWRVELHPLWGPFPGPGRVGPAARLIRTTGTLPRQAGQPPFRAVTPPLATRLSDTTALRLDSALQLLQQSGHAALPGAPGSVAWLQGVIDALCDLSSRDALTGLANRRAFEAALGREIDRVARSGEPALLLLLDIDHFKRVNDTYGHQAGDVVIQAVADILRDCVRPMDLPARIGGEEFAIVLPNCPPAFGQTVAERLRARLESQTIALGPQQHLGVTVSVGGAYAPQWVRSSSTLWIERADLQLYRAKAEGRNRTCLEPTPVSLVSAEEKGMLFGGPSWDQS</sequence>
<dbReference type="SUPFAM" id="SSF55073">
    <property type="entry name" value="Nucleotide cyclase"/>
    <property type="match status" value="1"/>
</dbReference>
<reference evidence="4 5" key="1">
    <citation type="submission" date="2021-04" db="EMBL/GenBank/DDBJ databases">
        <title>The genome sequence of Ideonella sp. 3Y2.</title>
        <authorList>
            <person name="Liu Y."/>
        </authorList>
    </citation>
    <scope>NUCLEOTIDE SEQUENCE [LARGE SCALE GENOMIC DNA]</scope>
    <source>
        <strain evidence="4 5">3Y2</strain>
    </source>
</reference>
<dbReference type="PANTHER" id="PTHR45138:SF9">
    <property type="entry name" value="DIGUANYLATE CYCLASE DGCM-RELATED"/>
    <property type="match status" value="1"/>
</dbReference>
<dbReference type="GO" id="GO:0005886">
    <property type="term" value="C:plasma membrane"/>
    <property type="evidence" value="ECO:0007669"/>
    <property type="project" value="TreeGrafter"/>
</dbReference>
<dbReference type="CDD" id="cd01949">
    <property type="entry name" value="GGDEF"/>
    <property type="match status" value="1"/>
</dbReference>
<name>A0A940YGN1_9BURK</name>
<dbReference type="NCBIfam" id="TIGR00254">
    <property type="entry name" value="GGDEF"/>
    <property type="match status" value="1"/>
</dbReference>
<proteinExistence type="predicted"/>
<feature type="domain" description="GGDEF" evidence="3">
    <location>
        <begin position="136"/>
        <end position="271"/>
    </location>
</feature>
<evidence type="ECO:0000259" key="3">
    <source>
        <dbReference type="PROSITE" id="PS50887"/>
    </source>
</evidence>
<dbReference type="Gene3D" id="3.30.70.270">
    <property type="match status" value="1"/>
</dbReference>
<gene>
    <name evidence="4" type="ORF">KAK03_03855</name>
</gene>
<dbReference type="PANTHER" id="PTHR45138">
    <property type="entry name" value="REGULATORY COMPONENTS OF SENSORY TRANSDUCTION SYSTEM"/>
    <property type="match status" value="1"/>
</dbReference>
<dbReference type="InterPro" id="IPR029787">
    <property type="entry name" value="Nucleotide_cyclase"/>
</dbReference>
<protein>
    <recommendedName>
        <fullName evidence="1">diguanylate cyclase</fullName>
        <ecNumber evidence="1">2.7.7.65</ecNumber>
    </recommendedName>
</protein>
<keyword evidence="5" id="KW-1185">Reference proteome</keyword>
<dbReference type="InterPro" id="IPR043128">
    <property type="entry name" value="Rev_trsase/Diguanyl_cyclase"/>
</dbReference>
<comment type="catalytic activity">
    <reaction evidence="2">
        <text>2 GTP = 3',3'-c-di-GMP + 2 diphosphate</text>
        <dbReference type="Rhea" id="RHEA:24898"/>
        <dbReference type="ChEBI" id="CHEBI:33019"/>
        <dbReference type="ChEBI" id="CHEBI:37565"/>
        <dbReference type="ChEBI" id="CHEBI:58805"/>
        <dbReference type="EC" id="2.7.7.65"/>
    </reaction>
</comment>
<evidence type="ECO:0000313" key="5">
    <source>
        <dbReference type="Proteomes" id="UP000676246"/>
    </source>
</evidence>
<dbReference type="EMBL" id="JAGQDD010000002">
    <property type="protein sequence ID" value="MBQ0929609.1"/>
    <property type="molecule type" value="Genomic_DNA"/>
</dbReference>
<dbReference type="InterPro" id="IPR000160">
    <property type="entry name" value="GGDEF_dom"/>
</dbReference>
<dbReference type="Proteomes" id="UP000676246">
    <property type="component" value="Unassembled WGS sequence"/>
</dbReference>
<accession>A0A940YGN1</accession>
<dbReference type="GO" id="GO:0052621">
    <property type="term" value="F:diguanylate cyclase activity"/>
    <property type="evidence" value="ECO:0007669"/>
    <property type="project" value="UniProtKB-EC"/>
</dbReference>
<dbReference type="FunFam" id="3.30.70.270:FF:000001">
    <property type="entry name" value="Diguanylate cyclase domain protein"/>
    <property type="match status" value="1"/>
</dbReference>
<dbReference type="InterPro" id="IPR050469">
    <property type="entry name" value="Diguanylate_Cyclase"/>
</dbReference>
<evidence type="ECO:0000256" key="1">
    <source>
        <dbReference type="ARBA" id="ARBA00012528"/>
    </source>
</evidence>